<feature type="compositionally biased region" description="Polar residues" evidence="1">
    <location>
        <begin position="301"/>
        <end position="310"/>
    </location>
</feature>
<feature type="compositionally biased region" description="Basic and acidic residues" evidence="1">
    <location>
        <begin position="438"/>
        <end position="474"/>
    </location>
</feature>
<dbReference type="PANTHER" id="PTHR44137:SF32">
    <property type="entry name" value="DNAJ HEAT SHOCK AMINO-TERMINAL DOMAIN PROTEIN"/>
    <property type="match status" value="1"/>
</dbReference>
<dbReference type="CDD" id="cd06257">
    <property type="entry name" value="DnaJ"/>
    <property type="match status" value="1"/>
</dbReference>
<accession>A0A9Q1KZL4</accession>
<feature type="compositionally biased region" description="Polar residues" evidence="1">
    <location>
        <begin position="410"/>
        <end position="436"/>
    </location>
</feature>
<feature type="region of interest" description="Disordered" evidence="1">
    <location>
        <begin position="555"/>
        <end position="597"/>
    </location>
</feature>
<dbReference type="InterPro" id="IPR036869">
    <property type="entry name" value="J_dom_sf"/>
</dbReference>
<feature type="compositionally biased region" description="Polar residues" evidence="1">
    <location>
        <begin position="210"/>
        <end position="235"/>
    </location>
</feature>
<dbReference type="InterPro" id="IPR001623">
    <property type="entry name" value="DnaJ_domain"/>
</dbReference>
<sequence>MAALPIQIHCSTVPLLTGGKKQNACINLVIVACSFNLVASGYKYPPSIGIPSCKKSVELIDKKKGEARWEKMECNKDEAMRAKDIAERKFAERDFAGAKKFALKAQTLYPGLENISQMLSTIEVYLSAENRINGEMDMYGILGVNPVADDDTIKKHYKKLVLMLHPDKNKSIGADGAFQLVQEAYNFLSDKVKRSAYNSRLHVRMAQQKVPPQSGVSMGPTGSRQFEQKFPTQGGVSFVPPRTGKKVDQKVPQGGVAGASKPGGQSYKSQGSSASQQKVPTQSGVSSTVPPGVNGYHKHPSSSSSRGKLQKCSTQKAATAAQAFFKKGDTFWTVCTRCKMQYEYMRVYLNQILKCPHCQEGFMAVEIPPPSNLSPIRPQQQQVKSSWSSGPHVSGFNNSVGGASARWSPMSGTTAYSSTPSSAFVSGSTTSPSQMMNDRGKREREEAQATTRWERKNDSGFVDESSKKRREDKGSTLSETGVGNRETGIGTAYGLMKENSEAGRVHFSQGISSKFYLHRELSQVELRKMLTDKALMVIRNKLSQWSEVGVAVKEKAKVKGKDRQKQKLTKNTAMQELEGNTQKGSNSNKSSLATPDADMEQEAVHMTIMSVPDPDFHVFDLDRSESCFGENQVWAAYDDDDGMPRFYGMIHEVISLDPFEVKMSWLNSKSNSEFSPVDWIGRGFIKTCGEFRVGKHVTNNSLNSFSHKVKWVKGPRGVIQVYPKKGEIWALYRNWSPDWNEDTPDKIKHAYDMVEVLDDYTEEKGVSVATLCKAAGFKTVFYKQPEPKEVKHILKEEMFRFSHQVPSHILTGEEKPNAPKGYVELDPAATPPDLLQVIASASKEKATEGSNVDH</sequence>
<dbReference type="Proteomes" id="UP001153076">
    <property type="component" value="Unassembled WGS sequence"/>
</dbReference>
<feature type="compositionally biased region" description="Polar residues" evidence="1">
    <location>
        <begin position="266"/>
        <end position="289"/>
    </location>
</feature>
<feature type="region of interest" description="Disordered" evidence="1">
    <location>
        <begin position="409"/>
        <end position="485"/>
    </location>
</feature>
<dbReference type="OrthoDB" id="66964at2759"/>
<feature type="domain" description="J" evidence="2">
    <location>
        <begin position="137"/>
        <end position="201"/>
    </location>
</feature>
<dbReference type="InterPro" id="IPR056988">
    <property type="entry name" value="Zn_ribbon_pln"/>
</dbReference>
<evidence type="ECO:0000313" key="4">
    <source>
        <dbReference type="Proteomes" id="UP001153076"/>
    </source>
</evidence>
<dbReference type="PROSITE" id="PS50076">
    <property type="entry name" value="DNAJ_2"/>
    <property type="match status" value="1"/>
</dbReference>
<evidence type="ECO:0000313" key="3">
    <source>
        <dbReference type="EMBL" id="KAJ8452707.1"/>
    </source>
</evidence>
<comment type="caution">
    <text evidence="3">The sequence shown here is derived from an EMBL/GenBank/DDBJ whole genome shotgun (WGS) entry which is preliminary data.</text>
</comment>
<dbReference type="AlphaFoldDB" id="A0A9Q1KZL4"/>
<dbReference type="SUPFAM" id="SSF46565">
    <property type="entry name" value="Chaperone J-domain"/>
    <property type="match status" value="1"/>
</dbReference>
<dbReference type="Pfam" id="PF11926">
    <property type="entry name" value="DUF3444"/>
    <property type="match status" value="1"/>
</dbReference>
<keyword evidence="4" id="KW-1185">Reference proteome</keyword>
<feature type="region of interest" description="Disordered" evidence="1">
    <location>
        <begin position="205"/>
        <end position="310"/>
    </location>
</feature>
<dbReference type="InterPro" id="IPR018253">
    <property type="entry name" value="DnaJ_domain_CS"/>
</dbReference>
<reference evidence="3" key="1">
    <citation type="submission" date="2022-04" db="EMBL/GenBank/DDBJ databases">
        <title>Carnegiea gigantea Genome sequencing and assembly v2.</title>
        <authorList>
            <person name="Copetti D."/>
            <person name="Sanderson M.J."/>
            <person name="Burquez A."/>
            <person name="Wojciechowski M.F."/>
        </authorList>
    </citation>
    <scope>NUCLEOTIDE SEQUENCE</scope>
    <source>
        <strain evidence="3">SGP5-SGP5p</strain>
        <tissue evidence="3">Aerial part</tissue>
    </source>
</reference>
<organism evidence="3 4">
    <name type="scientific">Carnegiea gigantea</name>
    <dbReference type="NCBI Taxonomy" id="171969"/>
    <lineage>
        <taxon>Eukaryota</taxon>
        <taxon>Viridiplantae</taxon>
        <taxon>Streptophyta</taxon>
        <taxon>Embryophyta</taxon>
        <taxon>Tracheophyta</taxon>
        <taxon>Spermatophyta</taxon>
        <taxon>Magnoliopsida</taxon>
        <taxon>eudicotyledons</taxon>
        <taxon>Gunneridae</taxon>
        <taxon>Pentapetalae</taxon>
        <taxon>Caryophyllales</taxon>
        <taxon>Cactineae</taxon>
        <taxon>Cactaceae</taxon>
        <taxon>Cactoideae</taxon>
        <taxon>Echinocereeae</taxon>
        <taxon>Carnegiea</taxon>
    </lineage>
</organism>
<dbReference type="Pfam" id="PF23551">
    <property type="entry name" value="Zn_ribbon_20"/>
    <property type="match status" value="1"/>
</dbReference>
<feature type="compositionally biased region" description="Polar residues" evidence="1">
    <location>
        <begin position="569"/>
        <end position="593"/>
    </location>
</feature>
<proteinExistence type="predicted"/>
<evidence type="ECO:0000259" key="2">
    <source>
        <dbReference type="PROSITE" id="PS50076"/>
    </source>
</evidence>
<gene>
    <name evidence="3" type="ORF">Cgig2_005043</name>
</gene>
<feature type="compositionally biased region" description="Basic and acidic residues" evidence="1">
    <location>
        <begin position="555"/>
        <end position="565"/>
    </location>
</feature>
<name>A0A9Q1KZL4_9CARY</name>
<dbReference type="PRINTS" id="PR00625">
    <property type="entry name" value="JDOMAIN"/>
</dbReference>
<dbReference type="PROSITE" id="PS00636">
    <property type="entry name" value="DNAJ_1"/>
    <property type="match status" value="1"/>
</dbReference>
<evidence type="ECO:0000256" key="1">
    <source>
        <dbReference type="SAM" id="MobiDB-lite"/>
    </source>
</evidence>
<protein>
    <recommendedName>
        <fullName evidence="2">J domain-containing protein</fullName>
    </recommendedName>
</protein>
<dbReference type="PANTHER" id="PTHR44137">
    <property type="entry name" value="BNAC03G44070D PROTEIN"/>
    <property type="match status" value="1"/>
</dbReference>
<dbReference type="Pfam" id="PF00226">
    <property type="entry name" value="DnaJ"/>
    <property type="match status" value="1"/>
</dbReference>
<dbReference type="SMART" id="SM00271">
    <property type="entry name" value="DnaJ"/>
    <property type="match status" value="1"/>
</dbReference>
<dbReference type="InterPro" id="IPR024593">
    <property type="entry name" value="DUF3444"/>
</dbReference>
<dbReference type="EMBL" id="JAKOGI010000003">
    <property type="protein sequence ID" value="KAJ8452707.1"/>
    <property type="molecule type" value="Genomic_DNA"/>
</dbReference>
<dbReference type="Gene3D" id="1.10.287.110">
    <property type="entry name" value="DnaJ domain"/>
    <property type="match status" value="1"/>
</dbReference>